<protein>
    <submittedName>
        <fullName evidence="4">Oxidoreductase</fullName>
    </submittedName>
</protein>
<proteinExistence type="predicted"/>
<evidence type="ECO:0000313" key="5">
    <source>
        <dbReference type="Proteomes" id="UP000032668"/>
    </source>
</evidence>
<dbReference type="InterPro" id="IPR011251">
    <property type="entry name" value="Luciferase-like_dom"/>
</dbReference>
<evidence type="ECO:0000259" key="3">
    <source>
        <dbReference type="Pfam" id="PF00296"/>
    </source>
</evidence>
<evidence type="ECO:0000256" key="1">
    <source>
        <dbReference type="ARBA" id="ARBA00007789"/>
    </source>
</evidence>
<accession>A0A0D6PJ61</accession>
<sequence>MNSMKLSVLDQSPIRNNASPDQSIRESIALAQACEGFGYHRYWLSEHHNSGSVAGSAPEVLAAAIAASTSRIRVGAAGIMLPHYASLKIAEQFRVLEAIAPGRIDLGLGRAPGSDGRTALALNPNARTAADMFPSQVRDVMAWVSGSPLPVDHPFRTLIAEPRGPHAPEIWILGSSNYGAQLAAWFGLPYAFAYFFSDGAGAAEALHAYHSQFRQPAPEEVQKRAAVTVFALACETEGEAKYWAKSRGAFWAMRNRGQYIPLPSPDEAEQFDFTEVEKAQMMLSLQRNFIGTAPQVADRLRALAQELQLDEIAITTATYDPAVRTKSYELLAKELDLG</sequence>
<dbReference type="RefSeq" id="WP_082075767.1">
    <property type="nucleotide sequence ID" value="NZ_BANC01000116.1"/>
</dbReference>
<dbReference type="GO" id="GO:0016705">
    <property type="term" value="F:oxidoreductase activity, acting on paired donors, with incorporation or reduction of molecular oxygen"/>
    <property type="evidence" value="ECO:0007669"/>
    <property type="project" value="InterPro"/>
</dbReference>
<organism evidence="4 5">
    <name type="scientific">Acidocella aminolytica 101 = DSM 11237</name>
    <dbReference type="NCBI Taxonomy" id="1120923"/>
    <lineage>
        <taxon>Bacteria</taxon>
        <taxon>Pseudomonadati</taxon>
        <taxon>Pseudomonadota</taxon>
        <taxon>Alphaproteobacteria</taxon>
        <taxon>Acetobacterales</taxon>
        <taxon>Acidocellaceae</taxon>
        <taxon>Acidocella</taxon>
    </lineage>
</organism>
<dbReference type="InterPro" id="IPR019949">
    <property type="entry name" value="CmoO-like"/>
</dbReference>
<name>A0A0D6PJ61_9PROT</name>
<dbReference type="SUPFAM" id="SSF51679">
    <property type="entry name" value="Bacterial luciferase-like"/>
    <property type="match status" value="1"/>
</dbReference>
<keyword evidence="5" id="KW-1185">Reference proteome</keyword>
<dbReference type="AlphaFoldDB" id="A0A0D6PJ61"/>
<dbReference type="EMBL" id="BANC01000116">
    <property type="protein sequence ID" value="GAN81780.1"/>
    <property type="molecule type" value="Genomic_DNA"/>
</dbReference>
<dbReference type="Proteomes" id="UP000032668">
    <property type="component" value="Unassembled WGS sequence"/>
</dbReference>
<dbReference type="PANTHER" id="PTHR30137">
    <property type="entry name" value="LUCIFERASE-LIKE MONOOXYGENASE"/>
    <property type="match status" value="1"/>
</dbReference>
<evidence type="ECO:0000313" key="4">
    <source>
        <dbReference type="EMBL" id="GAN81780.1"/>
    </source>
</evidence>
<feature type="domain" description="Luciferase-like" evidence="3">
    <location>
        <begin position="4"/>
        <end position="306"/>
    </location>
</feature>
<gene>
    <name evidence="4" type="ORF">Aam_118_022</name>
</gene>
<reference evidence="4 5" key="1">
    <citation type="submission" date="2012-11" db="EMBL/GenBank/DDBJ databases">
        <title>Whole genome sequence of Acidocella aminolytica 101 = DSM 11237.</title>
        <authorList>
            <person name="Azuma Y."/>
            <person name="Higashiura N."/>
            <person name="Hirakawa H."/>
            <person name="Matsushita K."/>
        </authorList>
    </citation>
    <scope>NUCLEOTIDE SEQUENCE [LARGE SCALE GENOMIC DNA]</scope>
    <source>
        <strain evidence="5">101 / DSM 11237</strain>
    </source>
</reference>
<dbReference type="InterPro" id="IPR036661">
    <property type="entry name" value="Luciferase-like_sf"/>
</dbReference>
<dbReference type="InterPro" id="IPR050766">
    <property type="entry name" value="Bact_Lucif_Oxidored"/>
</dbReference>
<comment type="caution">
    <text evidence="4">The sequence shown here is derived from an EMBL/GenBank/DDBJ whole genome shotgun (WGS) entry which is preliminary data.</text>
</comment>
<dbReference type="Pfam" id="PF00296">
    <property type="entry name" value="Bac_luciferase"/>
    <property type="match status" value="1"/>
</dbReference>
<dbReference type="PANTHER" id="PTHR30137:SF6">
    <property type="entry name" value="LUCIFERASE-LIKE MONOOXYGENASE"/>
    <property type="match status" value="1"/>
</dbReference>
<dbReference type="STRING" id="1120923.SAMN02746095_00647"/>
<evidence type="ECO:0000256" key="2">
    <source>
        <dbReference type="SAM" id="MobiDB-lite"/>
    </source>
</evidence>
<feature type="region of interest" description="Disordered" evidence="2">
    <location>
        <begin position="1"/>
        <end position="20"/>
    </location>
</feature>
<dbReference type="GO" id="GO:0005829">
    <property type="term" value="C:cytosol"/>
    <property type="evidence" value="ECO:0007669"/>
    <property type="project" value="TreeGrafter"/>
</dbReference>
<comment type="similarity">
    <text evidence="1">To bacterial alkanal monooxygenase alpha and beta chains.</text>
</comment>
<dbReference type="Gene3D" id="3.20.20.30">
    <property type="entry name" value="Luciferase-like domain"/>
    <property type="match status" value="1"/>
</dbReference>
<dbReference type="NCBIfam" id="TIGR03558">
    <property type="entry name" value="oxido_grp_1"/>
    <property type="match status" value="1"/>
</dbReference>
<dbReference type="OrthoDB" id="9780518at2"/>